<gene>
    <name evidence="2" type="ORF">SLEP1_g45058</name>
</gene>
<evidence type="ECO:0000313" key="2">
    <source>
        <dbReference type="EMBL" id="GKV36977.1"/>
    </source>
</evidence>
<keyword evidence="1" id="KW-0472">Membrane</keyword>
<keyword evidence="3" id="KW-1185">Reference proteome</keyword>
<name>A0AAV5LIH8_9ROSI</name>
<keyword evidence="1" id="KW-1133">Transmembrane helix</keyword>
<evidence type="ECO:0000313" key="3">
    <source>
        <dbReference type="Proteomes" id="UP001054252"/>
    </source>
</evidence>
<sequence>MFVLHQFAQNLTASFHQIIGSLAVILRIVPLCLLAEIQRLRSLAAGDFLRDGFVVGVGSGLKIIGFNSIPQFTNLLQLRYQLSLEIIQLLPRERLEIEVQVRAGAEIIQLPIN</sequence>
<organism evidence="2 3">
    <name type="scientific">Rubroshorea leprosula</name>
    <dbReference type="NCBI Taxonomy" id="152421"/>
    <lineage>
        <taxon>Eukaryota</taxon>
        <taxon>Viridiplantae</taxon>
        <taxon>Streptophyta</taxon>
        <taxon>Embryophyta</taxon>
        <taxon>Tracheophyta</taxon>
        <taxon>Spermatophyta</taxon>
        <taxon>Magnoliopsida</taxon>
        <taxon>eudicotyledons</taxon>
        <taxon>Gunneridae</taxon>
        <taxon>Pentapetalae</taxon>
        <taxon>rosids</taxon>
        <taxon>malvids</taxon>
        <taxon>Malvales</taxon>
        <taxon>Dipterocarpaceae</taxon>
        <taxon>Rubroshorea</taxon>
    </lineage>
</organism>
<accession>A0AAV5LIH8</accession>
<dbReference type="EMBL" id="BPVZ01000119">
    <property type="protein sequence ID" value="GKV36977.1"/>
    <property type="molecule type" value="Genomic_DNA"/>
</dbReference>
<keyword evidence="1" id="KW-0812">Transmembrane</keyword>
<dbReference type="AlphaFoldDB" id="A0AAV5LIH8"/>
<feature type="transmembrane region" description="Helical" evidence="1">
    <location>
        <begin position="15"/>
        <end position="35"/>
    </location>
</feature>
<comment type="caution">
    <text evidence="2">The sequence shown here is derived from an EMBL/GenBank/DDBJ whole genome shotgun (WGS) entry which is preliminary data.</text>
</comment>
<proteinExistence type="predicted"/>
<dbReference type="Proteomes" id="UP001054252">
    <property type="component" value="Unassembled WGS sequence"/>
</dbReference>
<reference evidence="2 3" key="1">
    <citation type="journal article" date="2021" name="Commun. Biol.">
        <title>The genome of Shorea leprosula (Dipterocarpaceae) highlights the ecological relevance of drought in aseasonal tropical rainforests.</title>
        <authorList>
            <person name="Ng K.K.S."/>
            <person name="Kobayashi M.J."/>
            <person name="Fawcett J.A."/>
            <person name="Hatakeyama M."/>
            <person name="Paape T."/>
            <person name="Ng C.H."/>
            <person name="Ang C.C."/>
            <person name="Tnah L.H."/>
            <person name="Lee C.T."/>
            <person name="Nishiyama T."/>
            <person name="Sese J."/>
            <person name="O'Brien M.J."/>
            <person name="Copetti D."/>
            <person name="Mohd Noor M.I."/>
            <person name="Ong R.C."/>
            <person name="Putra M."/>
            <person name="Sireger I.Z."/>
            <person name="Indrioko S."/>
            <person name="Kosugi Y."/>
            <person name="Izuno A."/>
            <person name="Isagi Y."/>
            <person name="Lee S.L."/>
            <person name="Shimizu K.K."/>
        </authorList>
    </citation>
    <scope>NUCLEOTIDE SEQUENCE [LARGE SCALE GENOMIC DNA]</scope>
    <source>
        <strain evidence="2">214</strain>
    </source>
</reference>
<evidence type="ECO:0000256" key="1">
    <source>
        <dbReference type="SAM" id="Phobius"/>
    </source>
</evidence>
<protein>
    <submittedName>
        <fullName evidence="2">Uncharacterized protein</fullName>
    </submittedName>
</protein>